<gene>
    <name evidence="1" type="ORF">CR513_11923</name>
</gene>
<accession>A0A371HNL5</accession>
<comment type="caution">
    <text evidence="1">The sequence shown here is derived from an EMBL/GenBank/DDBJ whole genome shotgun (WGS) entry which is preliminary data.</text>
</comment>
<sequence>MQFERIRRLCVGEPNVELAGVGEDEVPALQKGKRRPFSVNRLIAIGHPNDGFLRLREPYGEAIRIFPYGGEPCGERSLGRRNYYVFVGFLDGEGEWRGTVKMEEEEEEKKS</sequence>
<keyword evidence="2" id="KW-1185">Reference proteome</keyword>
<proteinExistence type="predicted"/>
<evidence type="ECO:0000313" key="2">
    <source>
        <dbReference type="Proteomes" id="UP000257109"/>
    </source>
</evidence>
<reference evidence="1" key="1">
    <citation type="submission" date="2018-05" db="EMBL/GenBank/DDBJ databases">
        <title>Draft genome of Mucuna pruriens seed.</title>
        <authorList>
            <person name="Nnadi N.E."/>
            <person name="Vos R."/>
            <person name="Hasami M.H."/>
            <person name="Devisetty U.K."/>
            <person name="Aguiy J.C."/>
        </authorList>
    </citation>
    <scope>NUCLEOTIDE SEQUENCE [LARGE SCALE GENOMIC DNA]</scope>
    <source>
        <strain evidence="1">JCA_2017</strain>
    </source>
</reference>
<protein>
    <submittedName>
        <fullName evidence="1">Uncharacterized protein</fullName>
    </submittedName>
</protein>
<name>A0A371HNL5_MUCPR</name>
<evidence type="ECO:0000313" key="1">
    <source>
        <dbReference type="EMBL" id="RDY04379.1"/>
    </source>
</evidence>
<dbReference type="Proteomes" id="UP000257109">
    <property type="component" value="Unassembled WGS sequence"/>
</dbReference>
<organism evidence="1 2">
    <name type="scientific">Mucuna pruriens</name>
    <name type="common">Velvet bean</name>
    <name type="synonym">Dolichos pruriens</name>
    <dbReference type="NCBI Taxonomy" id="157652"/>
    <lineage>
        <taxon>Eukaryota</taxon>
        <taxon>Viridiplantae</taxon>
        <taxon>Streptophyta</taxon>
        <taxon>Embryophyta</taxon>
        <taxon>Tracheophyta</taxon>
        <taxon>Spermatophyta</taxon>
        <taxon>Magnoliopsida</taxon>
        <taxon>eudicotyledons</taxon>
        <taxon>Gunneridae</taxon>
        <taxon>Pentapetalae</taxon>
        <taxon>rosids</taxon>
        <taxon>fabids</taxon>
        <taxon>Fabales</taxon>
        <taxon>Fabaceae</taxon>
        <taxon>Papilionoideae</taxon>
        <taxon>50 kb inversion clade</taxon>
        <taxon>NPAAA clade</taxon>
        <taxon>indigoferoid/millettioid clade</taxon>
        <taxon>Phaseoleae</taxon>
        <taxon>Mucuna</taxon>
    </lineage>
</organism>
<feature type="non-terminal residue" evidence="1">
    <location>
        <position position="1"/>
    </location>
</feature>
<dbReference type="EMBL" id="QJKJ01002093">
    <property type="protein sequence ID" value="RDY04379.1"/>
    <property type="molecule type" value="Genomic_DNA"/>
</dbReference>
<dbReference type="AlphaFoldDB" id="A0A371HNL5"/>